<dbReference type="RefSeq" id="WP_157393360.1">
    <property type="nucleotide sequence ID" value="NZ_WRPP01000015.1"/>
</dbReference>
<dbReference type="GO" id="GO:0003700">
    <property type="term" value="F:DNA-binding transcription factor activity"/>
    <property type="evidence" value="ECO:0007669"/>
    <property type="project" value="InterPro"/>
</dbReference>
<keyword evidence="8" id="KW-1185">Reference proteome</keyword>
<dbReference type="PRINTS" id="PR00040">
    <property type="entry name" value="HTHMERR"/>
</dbReference>
<keyword evidence="5" id="KW-0175">Coiled coil</keyword>
<dbReference type="AlphaFoldDB" id="A0A7K1VAW4"/>
<dbReference type="Pfam" id="PF13411">
    <property type="entry name" value="MerR_1"/>
    <property type="match status" value="1"/>
</dbReference>
<proteinExistence type="predicted"/>
<evidence type="ECO:0000256" key="4">
    <source>
        <dbReference type="ARBA" id="ARBA00023163"/>
    </source>
</evidence>
<reference evidence="7 8" key="1">
    <citation type="submission" date="2019-12" db="EMBL/GenBank/DDBJ databases">
        <title>Nocardia sp. nov. ET3-3 isolated from soil.</title>
        <authorList>
            <person name="Kanchanasin P."/>
            <person name="Tanasupawat S."/>
            <person name="Yuki M."/>
            <person name="Kudo T."/>
        </authorList>
    </citation>
    <scope>NUCLEOTIDE SEQUENCE [LARGE SCALE GENOMIC DNA]</scope>
    <source>
        <strain evidence="7 8">ET3-3</strain>
    </source>
</reference>
<dbReference type="PANTHER" id="PTHR30204:SF69">
    <property type="entry name" value="MERR-FAMILY TRANSCRIPTIONAL REGULATOR"/>
    <property type="match status" value="1"/>
</dbReference>
<evidence type="ECO:0000256" key="5">
    <source>
        <dbReference type="SAM" id="Coils"/>
    </source>
</evidence>
<sequence length="136" mass="15256">MKASALTIGELASRFGLPAHVLRYWESEGLLTPRRQAGQRRYGPQDVRRIALILLAREAGFGVRQLQTLLSTPDPMAHTDLLREHVRTLERRIADAQAAKALIEHALECPNAFQDCSHARERIDSRIPPQLLSTAD</sequence>
<comment type="caution">
    <text evidence="7">The sequence shown here is derived from an EMBL/GenBank/DDBJ whole genome shotgun (WGS) entry which is preliminary data.</text>
</comment>
<dbReference type="SMART" id="SM00422">
    <property type="entry name" value="HTH_MERR"/>
    <property type="match status" value="1"/>
</dbReference>
<name>A0A7K1VAW4_9NOCA</name>
<protein>
    <submittedName>
        <fullName evidence="7">MerR family transcriptional regulator</fullName>
    </submittedName>
</protein>
<feature type="domain" description="HTH merR-type" evidence="6">
    <location>
        <begin position="5"/>
        <end position="72"/>
    </location>
</feature>
<feature type="coiled-coil region" evidence="5">
    <location>
        <begin position="79"/>
        <end position="106"/>
    </location>
</feature>
<dbReference type="EMBL" id="WRPP01000015">
    <property type="protein sequence ID" value="MVU83793.1"/>
    <property type="molecule type" value="Genomic_DNA"/>
</dbReference>
<dbReference type="Proteomes" id="UP000466794">
    <property type="component" value="Unassembled WGS sequence"/>
</dbReference>
<keyword evidence="3" id="KW-0238">DNA-binding</keyword>
<dbReference type="InterPro" id="IPR000551">
    <property type="entry name" value="MerR-type_HTH_dom"/>
</dbReference>
<evidence type="ECO:0000259" key="6">
    <source>
        <dbReference type="PROSITE" id="PS50937"/>
    </source>
</evidence>
<dbReference type="InterPro" id="IPR009061">
    <property type="entry name" value="DNA-bd_dom_put_sf"/>
</dbReference>
<organism evidence="7 8">
    <name type="scientific">Nocardia terrae</name>
    <dbReference type="NCBI Taxonomy" id="2675851"/>
    <lineage>
        <taxon>Bacteria</taxon>
        <taxon>Bacillati</taxon>
        <taxon>Actinomycetota</taxon>
        <taxon>Actinomycetes</taxon>
        <taxon>Mycobacteriales</taxon>
        <taxon>Nocardiaceae</taxon>
        <taxon>Nocardia</taxon>
    </lineage>
</organism>
<dbReference type="GO" id="GO:0003677">
    <property type="term" value="F:DNA binding"/>
    <property type="evidence" value="ECO:0007669"/>
    <property type="project" value="UniProtKB-KW"/>
</dbReference>
<keyword evidence="1" id="KW-0678">Repressor</keyword>
<keyword evidence="4" id="KW-0804">Transcription</keyword>
<evidence type="ECO:0000313" key="7">
    <source>
        <dbReference type="EMBL" id="MVU83793.1"/>
    </source>
</evidence>
<dbReference type="InterPro" id="IPR047057">
    <property type="entry name" value="MerR_fam"/>
</dbReference>
<evidence type="ECO:0000256" key="1">
    <source>
        <dbReference type="ARBA" id="ARBA00022491"/>
    </source>
</evidence>
<gene>
    <name evidence="7" type="ORF">GPX89_42000</name>
</gene>
<dbReference type="PANTHER" id="PTHR30204">
    <property type="entry name" value="REDOX-CYCLING DRUG-SENSING TRANSCRIPTIONAL ACTIVATOR SOXR"/>
    <property type="match status" value="1"/>
</dbReference>
<accession>A0A7K1VAW4</accession>
<dbReference type="SUPFAM" id="SSF46955">
    <property type="entry name" value="Putative DNA-binding domain"/>
    <property type="match status" value="1"/>
</dbReference>
<evidence type="ECO:0000256" key="3">
    <source>
        <dbReference type="ARBA" id="ARBA00023125"/>
    </source>
</evidence>
<dbReference type="PROSITE" id="PS50937">
    <property type="entry name" value="HTH_MERR_2"/>
    <property type="match status" value="1"/>
</dbReference>
<evidence type="ECO:0000313" key="8">
    <source>
        <dbReference type="Proteomes" id="UP000466794"/>
    </source>
</evidence>
<dbReference type="Gene3D" id="1.10.1660.10">
    <property type="match status" value="1"/>
</dbReference>
<dbReference type="CDD" id="cd00592">
    <property type="entry name" value="HTH_MerR-like"/>
    <property type="match status" value="1"/>
</dbReference>
<evidence type="ECO:0000256" key="2">
    <source>
        <dbReference type="ARBA" id="ARBA00023015"/>
    </source>
</evidence>
<keyword evidence="2" id="KW-0805">Transcription regulation</keyword>